<sequence length="450" mass="50038">MPAENYDQLYKQKLTSADEAIKTLARDTKLITFGCYCGTPPRLTRAFCEAAAAGYFRDTPDVYLLRSRKEIVDQFSNVDVLKQIKLLCPFLGGSFRHLADRAKELRQSHPDLIIPHYLPEHFSLYARGVFARHGKPNVHLFQVSPMDEHGYFSFGVDGSMSIPLAFEAGQIIIEANQHMPRTFGSGLVHISQVSALIEHNSDLMVLPKKVPSPEDHKIAEFVAELVPDHACIQLGIGGVPNEVGKRLKTKSDLGIHTEMLGDTLFELIQAGNVSNRYKQLNVGHTVFNIALFSNHDYYAFLDNNPTMACHPAHYVNNPHIIAQNDRMVSVNSFVEIDLFGQVASESINWRQISGSGGQLDFVRGAFRSKEGIAVLAAHSTAKNGSISKIVPRLQNIVTTPRNDVSYVATEYGCANLFGMSTSERAHALIELAAPQFRDELREEAKKLTIY</sequence>
<dbReference type="InterPro" id="IPR026888">
    <property type="entry name" value="AcetylCoA_hyd_C"/>
</dbReference>
<dbReference type="InterPro" id="IPR038460">
    <property type="entry name" value="AcetylCoA_hyd_C_sf"/>
</dbReference>
<evidence type="ECO:0000256" key="2">
    <source>
        <dbReference type="ARBA" id="ARBA00022679"/>
    </source>
</evidence>
<feature type="domain" description="Acetyl-CoA hydrolase/transferase C-terminal" evidence="4">
    <location>
        <begin position="296"/>
        <end position="444"/>
    </location>
</feature>
<gene>
    <name evidence="5" type="ORF">SAMN04488518_110149</name>
</gene>
<proteinExistence type="inferred from homology"/>
<dbReference type="PANTHER" id="PTHR21432">
    <property type="entry name" value="ACETYL-COA HYDROLASE-RELATED"/>
    <property type="match status" value="1"/>
</dbReference>
<dbReference type="Gene3D" id="3.40.1080.20">
    <property type="entry name" value="Acetyl-CoA hydrolase/transferase C-terminal domain"/>
    <property type="match status" value="1"/>
</dbReference>
<dbReference type="Pfam" id="PF13336">
    <property type="entry name" value="AcetylCoA_hyd_C"/>
    <property type="match status" value="1"/>
</dbReference>
<dbReference type="Gene3D" id="3.30.750.70">
    <property type="entry name" value="4-hydroxybutyrate coenzyme like domains"/>
    <property type="match status" value="1"/>
</dbReference>
<keyword evidence="6" id="KW-1185">Reference proteome</keyword>
<dbReference type="Pfam" id="PF02550">
    <property type="entry name" value="AcetylCoA_hydro"/>
    <property type="match status" value="1"/>
</dbReference>
<name>A0A1I4D0P5_9HYPH</name>
<organism evidence="5 6">
    <name type="scientific">Pseudovibrio ascidiaceicola</name>
    <dbReference type="NCBI Taxonomy" id="285279"/>
    <lineage>
        <taxon>Bacteria</taxon>
        <taxon>Pseudomonadati</taxon>
        <taxon>Pseudomonadota</taxon>
        <taxon>Alphaproteobacteria</taxon>
        <taxon>Hyphomicrobiales</taxon>
        <taxon>Stappiaceae</taxon>
        <taxon>Pseudovibrio</taxon>
    </lineage>
</organism>
<dbReference type="PANTHER" id="PTHR21432:SF20">
    <property type="entry name" value="ACETYL-COA HYDROLASE"/>
    <property type="match status" value="1"/>
</dbReference>
<dbReference type="Gene3D" id="3.40.1080.10">
    <property type="entry name" value="Glutaconate Coenzyme A-transferase"/>
    <property type="match status" value="1"/>
</dbReference>
<dbReference type="InterPro" id="IPR003702">
    <property type="entry name" value="ActCoA_hydro_N"/>
</dbReference>
<comment type="similarity">
    <text evidence="1">Belongs to the acetyl-CoA hydrolase/transferase family.</text>
</comment>
<reference evidence="5 6" key="1">
    <citation type="submission" date="2016-10" db="EMBL/GenBank/DDBJ databases">
        <authorList>
            <person name="Varghese N."/>
            <person name="Submissions S."/>
        </authorList>
    </citation>
    <scope>NUCLEOTIDE SEQUENCE [LARGE SCALE GENOMIC DNA]</scope>
    <source>
        <strain evidence="5 6">DSM 16392</strain>
    </source>
</reference>
<accession>A0A1I4D0P5</accession>
<feature type="domain" description="Acetyl-CoA hydrolase/transferase N-terminal" evidence="3">
    <location>
        <begin position="137"/>
        <end position="201"/>
    </location>
</feature>
<dbReference type="InterPro" id="IPR046433">
    <property type="entry name" value="ActCoA_hydro"/>
</dbReference>
<evidence type="ECO:0000313" key="5">
    <source>
        <dbReference type="EMBL" id="SFK86715.1"/>
    </source>
</evidence>
<dbReference type="Proteomes" id="UP000199598">
    <property type="component" value="Unassembled WGS sequence"/>
</dbReference>
<evidence type="ECO:0000256" key="1">
    <source>
        <dbReference type="ARBA" id="ARBA00009632"/>
    </source>
</evidence>
<dbReference type="EMBL" id="FOSK01000010">
    <property type="protein sequence ID" value="SFK86715.1"/>
    <property type="molecule type" value="Genomic_DNA"/>
</dbReference>
<evidence type="ECO:0000259" key="4">
    <source>
        <dbReference type="Pfam" id="PF13336"/>
    </source>
</evidence>
<keyword evidence="2" id="KW-0808">Transferase</keyword>
<evidence type="ECO:0000259" key="3">
    <source>
        <dbReference type="Pfam" id="PF02550"/>
    </source>
</evidence>
<dbReference type="SUPFAM" id="SSF100950">
    <property type="entry name" value="NagB/RpiA/CoA transferase-like"/>
    <property type="match status" value="2"/>
</dbReference>
<dbReference type="InterPro" id="IPR037171">
    <property type="entry name" value="NagB/RpiA_transferase-like"/>
</dbReference>
<dbReference type="RefSeq" id="WP_093521882.1">
    <property type="nucleotide sequence ID" value="NZ_FOSK01000010.1"/>
</dbReference>
<evidence type="ECO:0000313" key="6">
    <source>
        <dbReference type="Proteomes" id="UP000199598"/>
    </source>
</evidence>
<comment type="caution">
    <text evidence="5">The sequence shown here is derived from an EMBL/GenBank/DDBJ whole genome shotgun (WGS) entry which is preliminary data.</text>
</comment>
<protein>
    <submittedName>
        <fullName evidence="5">Itaconate CoA-transferase</fullName>
    </submittedName>
</protein>